<feature type="transmembrane region" description="Helical" evidence="8">
    <location>
        <begin position="164"/>
        <end position="191"/>
    </location>
</feature>
<evidence type="ECO:0000256" key="3">
    <source>
        <dbReference type="ARBA" id="ARBA00022679"/>
    </source>
</evidence>
<feature type="transmembrane region" description="Helical" evidence="8">
    <location>
        <begin position="12"/>
        <end position="31"/>
    </location>
</feature>
<proteinExistence type="predicted"/>
<evidence type="ECO:0000256" key="4">
    <source>
        <dbReference type="ARBA" id="ARBA00022692"/>
    </source>
</evidence>
<dbReference type="Pfam" id="PF00953">
    <property type="entry name" value="Glycos_transf_4"/>
    <property type="match status" value="1"/>
</dbReference>
<feature type="transmembrane region" description="Helical" evidence="8">
    <location>
        <begin position="290"/>
        <end position="316"/>
    </location>
</feature>
<feature type="transmembrane region" description="Helical" evidence="8">
    <location>
        <begin position="78"/>
        <end position="98"/>
    </location>
</feature>
<evidence type="ECO:0000256" key="5">
    <source>
        <dbReference type="ARBA" id="ARBA00022989"/>
    </source>
</evidence>
<keyword evidence="3 9" id="KW-0808">Transferase</keyword>
<evidence type="ECO:0000256" key="8">
    <source>
        <dbReference type="SAM" id="Phobius"/>
    </source>
</evidence>
<dbReference type="PANTHER" id="PTHR22926">
    <property type="entry name" value="PHOSPHO-N-ACETYLMURAMOYL-PENTAPEPTIDE-TRANSFERASE"/>
    <property type="match status" value="1"/>
</dbReference>
<dbReference type="RefSeq" id="WP_062110473.1">
    <property type="nucleotide sequence ID" value="NZ_LHZR01000114.1"/>
</dbReference>
<dbReference type="STRING" id="318683.A0U94_03730"/>
<evidence type="ECO:0000256" key="1">
    <source>
        <dbReference type="ARBA" id="ARBA00004651"/>
    </source>
</evidence>
<feature type="transmembrane region" description="Helical" evidence="8">
    <location>
        <begin position="226"/>
        <end position="246"/>
    </location>
</feature>
<keyword evidence="4 8" id="KW-0812">Transmembrane</keyword>
<feature type="transmembrane region" description="Helical" evidence="8">
    <location>
        <begin position="52"/>
        <end position="72"/>
    </location>
</feature>
<feature type="transmembrane region" description="Helical" evidence="8">
    <location>
        <begin position="132"/>
        <end position="152"/>
    </location>
</feature>
<dbReference type="InterPro" id="IPR000715">
    <property type="entry name" value="Glycosyl_transferase_4"/>
</dbReference>
<gene>
    <name evidence="9" type="ORF">AD945_16435</name>
</gene>
<comment type="caution">
    <text evidence="9">The sequence shown here is derived from an EMBL/GenBank/DDBJ whole genome shotgun (WGS) entry which is preliminary data.</text>
</comment>
<feature type="transmembrane region" description="Helical" evidence="8">
    <location>
        <begin position="110"/>
        <end position="126"/>
    </location>
</feature>
<dbReference type="EMBL" id="LHZR01000114">
    <property type="protein sequence ID" value="KXV45773.1"/>
    <property type="molecule type" value="Genomic_DNA"/>
</dbReference>
<dbReference type="OrthoDB" id="9783652at2"/>
<dbReference type="GO" id="GO:0046872">
    <property type="term" value="F:metal ion binding"/>
    <property type="evidence" value="ECO:0007669"/>
    <property type="project" value="UniProtKB-KW"/>
</dbReference>
<dbReference type="Proteomes" id="UP000075636">
    <property type="component" value="Unassembled WGS sequence"/>
</dbReference>
<evidence type="ECO:0000256" key="7">
    <source>
        <dbReference type="PIRSR" id="PIRSR600715-1"/>
    </source>
</evidence>
<dbReference type="GO" id="GO:0016757">
    <property type="term" value="F:glycosyltransferase activity"/>
    <property type="evidence" value="ECO:0007669"/>
    <property type="project" value="UniProtKB-KW"/>
</dbReference>
<keyword evidence="9" id="KW-0328">Glycosyltransferase</keyword>
<keyword evidence="7" id="KW-0460">Magnesium</keyword>
<feature type="binding site" evidence="7">
    <location>
        <position position="150"/>
    </location>
    <ligand>
        <name>Mg(2+)</name>
        <dbReference type="ChEBI" id="CHEBI:18420"/>
    </ligand>
</feature>
<evidence type="ECO:0000256" key="2">
    <source>
        <dbReference type="ARBA" id="ARBA00022475"/>
    </source>
</evidence>
<keyword evidence="5 8" id="KW-1133">Transmembrane helix</keyword>
<keyword evidence="6 8" id="KW-0472">Membrane</keyword>
<comment type="cofactor">
    <cofactor evidence="7">
        <name>Mg(2+)</name>
        <dbReference type="ChEBI" id="CHEBI:18420"/>
    </cofactor>
</comment>
<name>A0A149TE30_9PROT</name>
<dbReference type="GO" id="GO:0071555">
    <property type="term" value="P:cell wall organization"/>
    <property type="evidence" value="ECO:0007669"/>
    <property type="project" value="TreeGrafter"/>
</dbReference>
<dbReference type="GO" id="GO:0016780">
    <property type="term" value="F:phosphotransferase activity, for other substituted phosphate groups"/>
    <property type="evidence" value="ECO:0007669"/>
    <property type="project" value="InterPro"/>
</dbReference>
<keyword evidence="2" id="KW-1003">Cell membrane</keyword>
<feature type="transmembrane region" description="Helical" evidence="8">
    <location>
        <begin position="266"/>
        <end position="284"/>
    </location>
</feature>
<dbReference type="GO" id="GO:0044038">
    <property type="term" value="P:cell wall macromolecule biosynthetic process"/>
    <property type="evidence" value="ECO:0007669"/>
    <property type="project" value="TreeGrafter"/>
</dbReference>
<evidence type="ECO:0000313" key="9">
    <source>
        <dbReference type="EMBL" id="KXV45773.1"/>
    </source>
</evidence>
<dbReference type="PATRIC" id="fig|318683.6.peg.183"/>
<feature type="binding site" evidence="7">
    <location>
        <position position="204"/>
    </location>
    <ligand>
        <name>Mg(2+)</name>
        <dbReference type="ChEBI" id="CHEBI:18420"/>
    </ligand>
</feature>
<reference evidence="9 10" key="1">
    <citation type="submission" date="2015-06" db="EMBL/GenBank/DDBJ databases">
        <title>Improved classification and identification of acetic acid bacteria using matrix-assisted laser desorption/ionization time-of-flight mass spectrometry; Gluconobacter nephelii and Gluconobacter uchimurae are later heterotypic synonyms of Gluconobacter japonicus and Gluconobacter oxydans, respectively.</title>
        <authorList>
            <person name="Li L."/>
            <person name="Cleenwerck I."/>
            <person name="De Vuyst L."/>
            <person name="Vandamme P."/>
        </authorList>
    </citation>
    <scope>NUCLEOTIDE SEQUENCE [LARGE SCALE GENOMIC DNA]</scope>
    <source>
        <strain evidence="9 10">LMG 1768</strain>
    </source>
</reference>
<evidence type="ECO:0000256" key="6">
    <source>
        <dbReference type="ARBA" id="ARBA00023136"/>
    </source>
</evidence>
<dbReference type="PANTHER" id="PTHR22926:SF3">
    <property type="entry name" value="UNDECAPRENYL-PHOSPHATE ALPHA-N-ACETYLGLUCOSAMINYL 1-PHOSPHATE TRANSFERASE"/>
    <property type="match status" value="1"/>
</dbReference>
<sequence>MPFSFHNINTGLTLPCVAAVVLCNILILLMIRAGVLDHPVERSSHTRPTPKGGGIGIVGAFVLCLIPALRAAHAPASIIPAITGLLIGMIVLGAVSWLDDMRPFPARYKLAAQFLAAIAAAFGAIYGTHSPLWTLVPFVLATVFITNALNFIDGINGLASGVMAISALFLAGAGIMPAAFMLLAICLLGFLPYNFPKARIFMGDVGSQPIGLAIAWGGMTGFRAGGGVLVIALLSGVLWDVTFTLLRRAGAGDRLAQAHRGHLYQLAIRSGLPVPLVTLLYWGFALWGAAAFATGQIIITIVMIALPQILWTGYICTRARTRVQDRW</sequence>
<protein>
    <submittedName>
        <fullName evidence="9">UDP-phosphate alpha N-acetylglucosaminyltransferase</fullName>
    </submittedName>
</protein>
<dbReference type="AlphaFoldDB" id="A0A149TE30"/>
<organism evidence="9 10">
    <name type="scientific">Gluconobacter albidus</name>
    <dbReference type="NCBI Taxonomy" id="318683"/>
    <lineage>
        <taxon>Bacteria</taxon>
        <taxon>Pseudomonadati</taxon>
        <taxon>Pseudomonadota</taxon>
        <taxon>Alphaproteobacteria</taxon>
        <taxon>Acetobacterales</taxon>
        <taxon>Acetobacteraceae</taxon>
        <taxon>Gluconobacter</taxon>
    </lineage>
</organism>
<accession>A0A149TE30</accession>
<evidence type="ECO:0000313" key="10">
    <source>
        <dbReference type="Proteomes" id="UP000075636"/>
    </source>
</evidence>
<dbReference type="GO" id="GO:0005886">
    <property type="term" value="C:plasma membrane"/>
    <property type="evidence" value="ECO:0007669"/>
    <property type="project" value="UniProtKB-SubCell"/>
</dbReference>
<comment type="subcellular location">
    <subcellularLocation>
        <location evidence="1">Cell membrane</location>
        <topology evidence="1">Multi-pass membrane protein</topology>
    </subcellularLocation>
</comment>
<dbReference type="GO" id="GO:0009103">
    <property type="term" value="P:lipopolysaccharide biosynthetic process"/>
    <property type="evidence" value="ECO:0007669"/>
    <property type="project" value="TreeGrafter"/>
</dbReference>
<keyword evidence="7" id="KW-0479">Metal-binding</keyword>